<dbReference type="InterPro" id="IPR050983">
    <property type="entry name" value="GST_Omega/HSP26"/>
</dbReference>
<dbReference type="PANTHER" id="PTHR43968:SF6">
    <property type="entry name" value="GLUTATHIONE S-TRANSFERASE OMEGA"/>
    <property type="match status" value="1"/>
</dbReference>
<accession>A0A9W7GIG5</accession>
<evidence type="ECO:0008006" key="6">
    <source>
        <dbReference type="Google" id="ProtNLM"/>
    </source>
</evidence>
<dbReference type="InterPro" id="IPR004046">
    <property type="entry name" value="GST_C"/>
</dbReference>
<sequence length="243" mass="27843">MLFLLLFMVLTNMNTIVNAKLTFYNSPACPYAERTAICLHELGVDHTDVKIDLRNKPSWFTNVSPKGKVPCLSIDDGEILYESLVINEFLAESQSSSLLPTSPLDKAKMRLAIDFLDTTLNPAFFTFFANKDDEKDSELAEAFMKALEGVEELLKSHTFLCSSTMTLADIAYMPFFERMVVALSHFKNFTIDPARFERVCAWMTCIFNRPSFKECAMEKEKIIETYSMFRDMDYKFGGLNRNK</sequence>
<dbReference type="AlphaFoldDB" id="A0A9W7GIG5"/>
<keyword evidence="1" id="KW-0732">Signal</keyword>
<evidence type="ECO:0000256" key="1">
    <source>
        <dbReference type="SAM" id="SignalP"/>
    </source>
</evidence>
<dbReference type="PROSITE" id="PS51354">
    <property type="entry name" value="GLUTAREDOXIN_2"/>
    <property type="match status" value="1"/>
</dbReference>
<dbReference type="InterPro" id="IPR040079">
    <property type="entry name" value="Glutathione_S-Trfase"/>
</dbReference>
<evidence type="ECO:0000313" key="4">
    <source>
        <dbReference type="EMBL" id="GMI46207.1"/>
    </source>
</evidence>
<feature type="domain" description="GST N-terminal" evidence="2">
    <location>
        <begin position="19"/>
        <end position="98"/>
    </location>
</feature>
<keyword evidence="5" id="KW-1185">Reference proteome</keyword>
<dbReference type="EMBL" id="BRYA01000287">
    <property type="protein sequence ID" value="GMI46207.1"/>
    <property type="molecule type" value="Genomic_DNA"/>
</dbReference>
<feature type="chain" id="PRO_5040924927" description="Glutathione S-transferase" evidence="1">
    <location>
        <begin position="20"/>
        <end position="243"/>
    </location>
</feature>
<dbReference type="InterPro" id="IPR010987">
    <property type="entry name" value="Glutathione-S-Trfase_C-like"/>
</dbReference>
<dbReference type="Pfam" id="PF13409">
    <property type="entry name" value="GST_N_2"/>
    <property type="match status" value="1"/>
</dbReference>
<dbReference type="Pfam" id="PF00043">
    <property type="entry name" value="GST_C"/>
    <property type="match status" value="1"/>
</dbReference>
<comment type="caution">
    <text evidence="4">The sequence shown here is derived from an EMBL/GenBank/DDBJ whole genome shotgun (WGS) entry which is preliminary data.</text>
</comment>
<dbReference type="SUPFAM" id="SSF52833">
    <property type="entry name" value="Thioredoxin-like"/>
    <property type="match status" value="1"/>
</dbReference>
<dbReference type="Proteomes" id="UP001165065">
    <property type="component" value="Unassembled WGS sequence"/>
</dbReference>
<dbReference type="PANTHER" id="PTHR43968">
    <property type="match status" value="1"/>
</dbReference>
<dbReference type="Gene3D" id="1.20.1050.10">
    <property type="match status" value="1"/>
</dbReference>
<dbReference type="InterPro" id="IPR036282">
    <property type="entry name" value="Glutathione-S-Trfase_C_sf"/>
</dbReference>
<dbReference type="InterPro" id="IPR036249">
    <property type="entry name" value="Thioredoxin-like_sf"/>
</dbReference>
<dbReference type="SFLD" id="SFLDG00358">
    <property type="entry name" value="Main_(cytGST)"/>
    <property type="match status" value="1"/>
</dbReference>
<protein>
    <recommendedName>
        <fullName evidence="6">Glutathione S-transferase</fullName>
    </recommendedName>
</protein>
<reference evidence="5" key="1">
    <citation type="journal article" date="2023" name="Commun. Biol.">
        <title>Genome analysis of Parmales, the sister group of diatoms, reveals the evolutionary specialization of diatoms from phago-mixotrophs to photoautotrophs.</title>
        <authorList>
            <person name="Ban H."/>
            <person name="Sato S."/>
            <person name="Yoshikawa S."/>
            <person name="Yamada K."/>
            <person name="Nakamura Y."/>
            <person name="Ichinomiya M."/>
            <person name="Sato N."/>
            <person name="Blanc-Mathieu R."/>
            <person name="Endo H."/>
            <person name="Kuwata A."/>
            <person name="Ogata H."/>
        </authorList>
    </citation>
    <scope>NUCLEOTIDE SEQUENCE [LARGE SCALE GENOMIC DNA]</scope>
</reference>
<evidence type="ECO:0000259" key="3">
    <source>
        <dbReference type="PROSITE" id="PS50405"/>
    </source>
</evidence>
<dbReference type="PROSITE" id="PS50405">
    <property type="entry name" value="GST_CTER"/>
    <property type="match status" value="1"/>
</dbReference>
<organism evidence="4 5">
    <name type="scientific">Triparma columacea</name>
    <dbReference type="NCBI Taxonomy" id="722753"/>
    <lineage>
        <taxon>Eukaryota</taxon>
        <taxon>Sar</taxon>
        <taxon>Stramenopiles</taxon>
        <taxon>Ochrophyta</taxon>
        <taxon>Bolidophyceae</taxon>
        <taxon>Parmales</taxon>
        <taxon>Triparmaceae</taxon>
        <taxon>Triparma</taxon>
    </lineage>
</organism>
<proteinExistence type="predicted"/>
<dbReference type="PROSITE" id="PS50404">
    <property type="entry name" value="GST_NTER"/>
    <property type="match status" value="1"/>
</dbReference>
<feature type="domain" description="GST C-terminal" evidence="3">
    <location>
        <begin position="102"/>
        <end position="229"/>
    </location>
</feature>
<evidence type="ECO:0000313" key="5">
    <source>
        <dbReference type="Proteomes" id="UP001165065"/>
    </source>
</evidence>
<dbReference type="Gene3D" id="3.40.30.10">
    <property type="entry name" value="Glutaredoxin"/>
    <property type="match status" value="1"/>
</dbReference>
<dbReference type="SFLD" id="SFLDS00019">
    <property type="entry name" value="Glutathione_Transferase_(cytos"/>
    <property type="match status" value="1"/>
</dbReference>
<feature type="signal peptide" evidence="1">
    <location>
        <begin position="1"/>
        <end position="19"/>
    </location>
</feature>
<name>A0A9W7GIG5_9STRA</name>
<dbReference type="SUPFAM" id="SSF47616">
    <property type="entry name" value="GST C-terminal domain-like"/>
    <property type="match status" value="1"/>
</dbReference>
<dbReference type="OrthoDB" id="4951845at2759"/>
<dbReference type="GO" id="GO:0005737">
    <property type="term" value="C:cytoplasm"/>
    <property type="evidence" value="ECO:0007669"/>
    <property type="project" value="TreeGrafter"/>
</dbReference>
<dbReference type="InterPro" id="IPR004045">
    <property type="entry name" value="Glutathione_S-Trfase_N"/>
</dbReference>
<evidence type="ECO:0000259" key="2">
    <source>
        <dbReference type="PROSITE" id="PS50404"/>
    </source>
</evidence>
<gene>
    <name evidence="4" type="ORF">TrCOL_g1457</name>
</gene>